<organism evidence="1 2">
    <name type="scientific">Malassezia cuniculi</name>
    <dbReference type="NCBI Taxonomy" id="948313"/>
    <lineage>
        <taxon>Eukaryota</taxon>
        <taxon>Fungi</taxon>
        <taxon>Dikarya</taxon>
        <taxon>Basidiomycota</taxon>
        <taxon>Ustilaginomycotina</taxon>
        <taxon>Malasseziomycetes</taxon>
        <taxon>Malasseziales</taxon>
        <taxon>Malasseziaceae</taxon>
        <taxon>Malassezia</taxon>
    </lineage>
</organism>
<dbReference type="GO" id="GO:0045041">
    <property type="term" value="P:protein import into mitochondrial intermembrane space"/>
    <property type="evidence" value="ECO:0007669"/>
    <property type="project" value="TreeGrafter"/>
</dbReference>
<protein>
    <recommendedName>
        <fullName evidence="3">Zinc finger protein</fullName>
    </recommendedName>
</protein>
<dbReference type="InterPro" id="IPR052604">
    <property type="entry name" value="Mito_Tim_assembly_helper"/>
</dbReference>
<keyword evidence="2" id="KW-1185">Reference proteome</keyword>
<evidence type="ECO:0000313" key="2">
    <source>
        <dbReference type="Proteomes" id="UP001219933"/>
    </source>
</evidence>
<dbReference type="EMBL" id="CP119877">
    <property type="protein sequence ID" value="WFD33510.1"/>
    <property type="molecule type" value="Genomic_DNA"/>
</dbReference>
<evidence type="ECO:0000313" key="1">
    <source>
        <dbReference type="EMBL" id="WFD33510.1"/>
    </source>
</evidence>
<gene>
    <name evidence="1" type="ORF">MCUN1_000323</name>
</gene>
<reference evidence="1" key="1">
    <citation type="submission" date="2023-03" db="EMBL/GenBank/DDBJ databases">
        <title>Mating type loci evolution in Malassezia.</title>
        <authorList>
            <person name="Coelho M.A."/>
        </authorList>
    </citation>
    <scope>NUCLEOTIDE SEQUENCE</scope>
    <source>
        <strain evidence="1">CBS 11721</strain>
    </source>
</reference>
<proteinExistence type="predicted"/>
<sequence>MELAFICKKCRRAFRKDMSQYEGADEYCPHCDNHYVIEAKTPQLMLEVEGADGRVDPSIIRDDRMRQRPHADPTEGTIDQGGALAAAHAFQAKLAQGGAHASTVL</sequence>
<dbReference type="GO" id="GO:0008270">
    <property type="term" value="F:zinc ion binding"/>
    <property type="evidence" value="ECO:0007669"/>
    <property type="project" value="TreeGrafter"/>
</dbReference>
<accession>A0AAF0J4Y6</accession>
<dbReference type="Proteomes" id="UP001219933">
    <property type="component" value="Chromosome 1"/>
</dbReference>
<evidence type="ECO:0008006" key="3">
    <source>
        <dbReference type="Google" id="ProtNLM"/>
    </source>
</evidence>
<dbReference type="AlphaFoldDB" id="A0AAF0J4Y6"/>
<dbReference type="PANTHER" id="PTHR28082">
    <property type="entry name" value="ZINC FINGER PROTEIN"/>
    <property type="match status" value="1"/>
</dbReference>
<name>A0AAF0J4Y6_9BASI</name>
<dbReference type="GO" id="GO:0005758">
    <property type="term" value="C:mitochondrial intermembrane space"/>
    <property type="evidence" value="ECO:0007669"/>
    <property type="project" value="TreeGrafter"/>
</dbReference>
<dbReference type="PANTHER" id="PTHR28082:SF2">
    <property type="entry name" value="CHY-TYPE DOMAIN-CONTAINING PROTEIN"/>
    <property type="match status" value="1"/>
</dbReference>